<dbReference type="Proteomes" id="UP000253961">
    <property type="component" value="Unassembled WGS sequence"/>
</dbReference>
<organism evidence="2 3">
    <name type="scientific">Pedobacter chinensis</name>
    <dbReference type="NCBI Taxonomy" id="2282421"/>
    <lineage>
        <taxon>Bacteria</taxon>
        <taxon>Pseudomonadati</taxon>
        <taxon>Bacteroidota</taxon>
        <taxon>Sphingobacteriia</taxon>
        <taxon>Sphingobacteriales</taxon>
        <taxon>Sphingobacteriaceae</taxon>
        <taxon>Pedobacter</taxon>
    </lineage>
</organism>
<comment type="caution">
    <text evidence="2">The sequence shown here is derived from an EMBL/GenBank/DDBJ whole genome shotgun (WGS) entry which is preliminary data.</text>
</comment>
<proteinExistence type="predicted"/>
<evidence type="ECO:0000256" key="1">
    <source>
        <dbReference type="SAM" id="Phobius"/>
    </source>
</evidence>
<feature type="transmembrane region" description="Helical" evidence="1">
    <location>
        <begin position="28"/>
        <end position="52"/>
    </location>
</feature>
<keyword evidence="1" id="KW-0812">Transmembrane</keyword>
<accession>A0A369Q6R1</accession>
<reference evidence="2 3" key="1">
    <citation type="submission" date="2018-07" db="EMBL/GenBank/DDBJ databases">
        <title>Pedobacter sp. nov., isolated from soil.</title>
        <authorList>
            <person name="Zhou L.Y."/>
            <person name="Du Z.J."/>
        </authorList>
    </citation>
    <scope>NUCLEOTIDE SEQUENCE [LARGE SCALE GENOMIC DNA]</scope>
    <source>
        <strain evidence="2 3">JDX94</strain>
    </source>
</reference>
<evidence type="ECO:0000313" key="2">
    <source>
        <dbReference type="EMBL" id="RDC58609.1"/>
    </source>
</evidence>
<protein>
    <submittedName>
        <fullName evidence="2">Uncharacterized protein</fullName>
    </submittedName>
</protein>
<keyword evidence="1" id="KW-1133">Transmembrane helix</keyword>
<evidence type="ECO:0000313" key="3">
    <source>
        <dbReference type="Proteomes" id="UP000253961"/>
    </source>
</evidence>
<keyword evidence="3" id="KW-1185">Reference proteome</keyword>
<sequence length="83" mass="10525">MLVYLITKAYYYYEYKYNILLYKQLDKFVLFIFKQLACSLFLTNCPFIFYFFSHELNEINKIRYEQPLKLYEHYKFHYLKINL</sequence>
<name>A0A369Q6R1_9SPHI</name>
<keyword evidence="1" id="KW-0472">Membrane</keyword>
<dbReference type="EMBL" id="QPKV01000001">
    <property type="protein sequence ID" value="RDC58609.1"/>
    <property type="molecule type" value="Genomic_DNA"/>
</dbReference>
<dbReference type="AlphaFoldDB" id="A0A369Q6R1"/>
<gene>
    <name evidence="2" type="ORF">DU508_01015</name>
</gene>